<dbReference type="InterPro" id="IPR011250">
    <property type="entry name" value="OMP/PagP_B-barrel"/>
</dbReference>
<dbReference type="Proteomes" id="UP001589858">
    <property type="component" value="Unassembled WGS sequence"/>
</dbReference>
<name>A0ABV6SC36_9SPHN</name>
<accession>A0ABV6SC36</accession>
<evidence type="ECO:0000259" key="1">
    <source>
        <dbReference type="Pfam" id="PF01298"/>
    </source>
</evidence>
<dbReference type="RefSeq" id="WP_267223458.1">
    <property type="nucleotide sequence ID" value="NZ_JAPCWC010000023.1"/>
</dbReference>
<keyword evidence="3" id="KW-1185">Reference proteome</keyword>
<dbReference type="SUPFAM" id="SSF56925">
    <property type="entry name" value="OMPA-like"/>
    <property type="match status" value="2"/>
</dbReference>
<dbReference type="EMBL" id="JBHLTM010000076">
    <property type="protein sequence ID" value="MFC0686820.1"/>
    <property type="molecule type" value="Genomic_DNA"/>
</dbReference>
<dbReference type="InterPro" id="IPR001677">
    <property type="entry name" value="TbpB_B_D"/>
</dbReference>
<gene>
    <name evidence="2" type="ORF">ACFFF8_19740</name>
</gene>
<dbReference type="Gene3D" id="2.40.160.90">
    <property type="match status" value="2"/>
</dbReference>
<organism evidence="2 3">
    <name type="scientific">Novosphingobium clariflavum</name>
    <dbReference type="NCBI Taxonomy" id="2029884"/>
    <lineage>
        <taxon>Bacteria</taxon>
        <taxon>Pseudomonadati</taxon>
        <taxon>Pseudomonadota</taxon>
        <taxon>Alphaproteobacteria</taxon>
        <taxon>Sphingomonadales</taxon>
        <taxon>Sphingomonadaceae</taxon>
        <taxon>Novosphingobium</taxon>
    </lineage>
</organism>
<proteinExistence type="predicted"/>
<reference evidence="2 3" key="1">
    <citation type="submission" date="2024-09" db="EMBL/GenBank/DDBJ databases">
        <authorList>
            <person name="Sun Q."/>
            <person name="Mori K."/>
        </authorList>
    </citation>
    <scope>NUCLEOTIDE SEQUENCE [LARGE SCALE GENOMIC DNA]</scope>
    <source>
        <strain evidence="2 3">CICC 11035S</strain>
    </source>
</reference>
<protein>
    <submittedName>
        <fullName evidence="2">Transferrin-binding protein-like solute binding protein</fullName>
    </submittedName>
</protein>
<dbReference type="Pfam" id="PF01298">
    <property type="entry name" value="TbpB_B_D"/>
    <property type="match status" value="1"/>
</dbReference>
<evidence type="ECO:0000313" key="3">
    <source>
        <dbReference type="Proteomes" id="UP001589858"/>
    </source>
</evidence>
<evidence type="ECO:0000313" key="2">
    <source>
        <dbReference type="EMBL" id="MFC0686820.1"/>
    </source>
</evidence>
<comment type="caution">
    <text evidence="2">The sequence shown here is derived from an EMBL/GenBank/DDBJ whole genome shotgun (WGS) entry which is preliminary data.</text>
</comment>
<sequence length="569" mass="58713">MTSLTTLSLMLAACGGGGGDVNSTPAPTPAPTPTTANEDLVAPLVSESFTNNAATGTGSYPLNGDAAKVTAAKASLAFGYDAKTGAYTVSTAGRSQTFANADIASQNADQVTYARKKGDTEDSLLLTKAGTSGALNYQYVGSGFWQRTRQGSSKVDGTIDAFTYGVETPDANVPRSGAGTYDVVLLGSGGLTSYAGAGNLSVDFGSGQMLVDVGVSESWSDGTSWFFPSAFRGSGAMASGNAFSGKFSLATTTGFNGTFDGRFYGPASEEVGAAFYGDGTFGNGGIVGTLMGRKGTTGVNTTLVNLNVSQDFVLYASQMGVHESTADGTLMGYSWPARDGADLRYEADGRSWSYSDSYDRTVRFLASQAAASADGRFTTYDNGAGASLNLYRVGSANPEIKLTYASFGYYQQANPNGAVDGWGTYREYFHFGVPTVSFPSSGTATYTAKLIGIGANTTDGFDLSGTAHMSVNFGNAASLAGTLDISGANRANGGIVDFGRFGFSASQTGARFTGNIDFDRFRGSAWLDGSFYGPNAAEMAAMFGGVQGVDPNHPLDPVYMVGAFGGKRD</sequence>
<feature type="domain" description="Transferrin-binding protein B C-lobe/N-lobe beta-barrel" evidence="1">
    <location>
        <begin position="439"/>
        <end position="568"/>
    </location>
</feature>